<dbReference type="Proteomes" id="UP000261023">
    <property type="component" value="Unassembled WGS sequence"/>
</dbReference>
<gene>
    <name evidence="1" type="ORF">DWX31_15255</name>
</gene>
<evidence type="ECO:0000313" key="1">
    <source>
        <dbReference type="EMBL" id="RGD69945.1"/>
    </source>
</evidence>
<evidence type="ECO:0000313" key="2">
    <source>
        <dbReference type="Proteomes" id="UP000261023"/>
    </source>
</evidence>
<dbReference type="OrthoDB" id="2022131at2"/>
<organism evidence="1 2">
    <name type="scientific">Hungatella hathewayi</name>
    <dbReference type="NCBI Taxonomy" id="154046"/>
    <lineage>
        <taxon>Bacteria</taxon>
        <taxon>Bacillati</taxon>
        <taxon>Bacillota</taxon>
        <taxon>Clostridia</taxon>
        <taxon>Lachnospirales</taxon>
        <taxon>Lachnospiraceae</taxon>
        <taxon>Hungatella</taxon>
    </lineage>
</organism>
<proteinExistence type="predicted"/>
<accession>A0A3E3DLD9</accession>
<dbReference type="AlphaFoldDB" id="A0A3E3DLD9"/>
<sequence length="564" mass="62325">MSDNVINIPRESTMKALMEMQKMAVAGGANPGAADLCYKYMVAQCTSKEQVDNLFIEWWKSQYDANKFTKVEMLERWFGRVLEDDRVHGVTFPLFATSSTAIGELTDDSVGLKCVPSTAKTQGQDDFAHLPQFWCLEVSAEKKTDGSHEIFYVEHIDDIKDVRSGEHLCWVLQKNTYTKEWDEDGYRYLKMKCHQSTGYELWPEGRDRTGRVYAYAARPKYYAGIGASGKITCGTGLAPVNWTSHTAGVTKWRDRGTQYSGASGKTIKFLDRMMRLKYARKGNSGTIEGCSSYNYQYTAAYSEKGVERVLLTPEQAANLFVGSSVQIGIQSGTDRNTASNYSVCKNKLITAIKDVEIGGTTYSAVYVDNGGTTFDTTAGSTYLSTDPYWSGWNDDVLGTDGSKYNYTNGKEPGVLQKIEFMNGSYLIISDELWQWSTDENGDYNFDCFVCEDQSKVSGAAITEDYKKLTALTMVIPKGTTGKWTYIEDTAISDVEWPLGIDASGSGVGCKAGFYCFPAASGVRAGWCWGYLDHGGYAGLACRRSFFSVGDAYWYGSVGSPGLAG</sequence>
<dbReference type="EMBL" id="QTJW01000009">
    <property type="protein sequence ID" value="RGD69945.1"/>
    <property type="molecule type" value="Genomic_DNA"/>
</dbReference>
<dbReference type="RefSeq" id="WP_117502459.1">
    <property type="nucleotide sequence ID" value="NZ_QTJW01000009.1"/>
</dbReference>
<protein>
    <submittedName>
        <fullName evidence="1">Uncharacterized protein</fullName>
    </submittedName>
</protein>
<name>A0A3E3DLD9_9FIRM</name>
<reference evidence="1 2" key="1">
    <citation type="submission" date="2018-08" db="EMBL/GenBank/DDBJ databases">
        <title>A genome reference for cultivated species of the human gut microbiota.</title>
        <authorList>
            <person name="Zou Y."/>
            <person name="Xue W."/>
            <person name="Luo G."/>
        </authorList>
    </citation>
    <scope>NUCLEOTIDE SEQUENCE [LARGE SCALE GENOMIC DNA]</scope>
    <source>
        <strain evidence="1 2">AF19-13AC</strain>
    </source>
</reference>
<comment type="caution">
    <text evidence="1">The sequence shown here is derived from an EMBL/GenBank/DDBJ whole genome shotgun (WGS) entry which is preliminary data.</text>
</comment>